<evidence type="ECO:0000313" key="1">
    <source>
        <dbReference type="EMBL" id="EAY24184.1"/>
    </source>
</evidence>
<reference evidence="1 2" key="1">
    <citation type="submission" date="2007-01" db="EMBL/GenBank/DDBJ databases">
        <authorList>
            <person name="Haygood M."/>
            <person name="Podell S."/>
            <person name="Anderson C."/>
            <person name="Hopkinson B."/>
            <person name="Roe K."/>
            <person name="Barbeau K."/>
            <person name="Gaasterland T."/>
            <person name="Ferriera S."/>
            <person name="Johnson J."/>
            <person name="Kravitz S."/>
            <person name="Beeson K."/>
            <person name="Sutton G."/>
            <person name="Rogers Y.-H."/>
            <person name="Friedman R."/>
            <person name="Frazier M."/>
            <person name="Venter J.C."/>
        </authorList>
    </citation>
    <scope>NUCLEOTIDE SEQUENCE [LARGE SCALE GENOMIC DNA]</scope>
    <source>
        <strain evidence="1 2">ATCC 23134</strain>
    </source>
</reference>
<sequence length="273" mass="32595">MLPCLLLSSLAVSNACAQKKIKQIVGWGKYSKKDKTSQKFFAYDYNPDGKLLRKQDFRLYIDNTYFYDKQGKLVKIEGYEGETSFTSTYVYGKKVMTEIMKMPDDRVHKTHTYLNNKGNKVEEKTYHTGKLSKRILYTYNKQDSVIGEMHYLYSGKQRTSYKVIYTYDYKTHLRTHKNEYDAYQQVVEQEDYTYNAVGQLLKISKVFPQRKNNDYNTTIEYQYQNGKLWQVINQTHNGKYKSVKIYKEGGLIRVRRYENSKLMELIDYQYVYF</sequence>
<comment type="caution">
    <text evidence="1">The sequence shown here is derived from an EMBL/GenBank/DDBJ whole genome shotgun (WGS) entry which is preliminary data.</text>
</comment>
<evidence type="ECO:0000313" key="2">
    <source>
        <dbReference type="Proteomes" id="UP000004095"/>
    </source>
</evidence>
<keyword evidence="2" id="KW-1185">Reference proteome</keyword>
<accession>A1ZZI9</accession>
<gene>
    <name evidence="1" type="ORF">M23134_01772</name>
</gene>
<dbReference type="EMBL" id="AAWS01000078">
    <property type="protein sequence ID" value="EAY24184.1"/>
    <property type="molecule type" value="Genomic_DNA"/>
</dbReference>
<dbReference type="Gene3D" id="2.180.10.10">
    <property type="entry name" value="RHS repeat-associated core"/>
    <property type="match status" value="1"/>
</dbReference>
<proteinExistence type="predicted"/>
<name>A1ZZI9_MICM2</name>
<dbReference type="Proteomes" id="UP000004095">
    <property type="component" value="Unassembled WGS sequence"/>
</dbReference>
<dbReference type="AlphaFoldDB" id="A1ZZI9"/>
<organism evidence="1 2">
    <name type="scientific">Microscilla marina ATCC 23134</name>
    <dbReference type="NCBI Taxonomy" id="313606"/>
    <lineage>
        <taxon>Bacteria</taxon>
        <taxon>Pseudomonadati</taxon>
        <taxon>Bacteroidota</taxon>
        <taxon>Cytophagia</taxon>
        <taxon>Cytophagales</taxon>
        <taxon>Microscillaceae</taxon>
        <taxon>Microscilla</taxon>
    </lineage>
</organism>
<protein>
    <submittedName>
        <fullName evidence="1">Uncharacterized protein</fullName>
    </submittedName>
</protein>
<dbReference type="eggNOG" id="COG3209">
    <property type="taxonomic scope" value="Bacteria"/>
</dbReference>